<dbReference type="PANTHER" id="PTHR11963:SF20">
    <property type="entry name" value="PEPTIDASE B"/>
    <property type="match status" value="1"/>
</dbReference>
<keyword evidence="4" id="KW-0378">Hydrolase</keyword>
<evidence type="ECO:0000256" key="2">
    <source>
        <dbReference type="ARBA" id="ARBA00022438"/>
    </source>
</evidence>
<dbReference type="Proteomes" id="UP001273531">
    <property type="component" value="Unassembled WGS sequence"/>
</dbReference>
<keyword evidence="3" id="KW-0645">Protease</keyword>
<accession>A0ABU3Y5G9</accession>
<feature type="domain" description="Cytosol aminopeptidase" evidence="6">
    <location>
        <begin position="311"/>
        <end position="318"/>
    </location>
</feature>
<dbReference type="InterPro" id="IPR048816">
    <property type="entry name" value="Peptidase_M17_N_1"/>
</dbReference>
<evidence type="ECO:0000256" key="1">
    <source>
        <dbReference type="ARBA" id="ARBA00009528"/>
    </source>
</evidence>
<dbReference type="Pfam" id="PF00883">
    <property type="entry name" value="Peptidase_M17"/>
    <property type="match status" value="1"/>
</dbReference>
<dbReference type="Gene3D" id="3.40.220.10">
    <property type="entry name" value="Leucine Aminopeptidase, subunit E, domain 1"/>
    <property type="match status" value="1"/>
</dbReference>
<gene>
    <name evidence="7" type="ORF">RZN05_06490</name>
</gene>
<evidence type="ECO:0000259" key="6">
    <source>
        <dbReference type="PROSITE" id="PS00631"/>
    </source>
</evidence>
<evidence type="ECO:0000256" key="3">
    <source>
        <dbReference type="ARBA" id="ARBA00022670"/>
    </source>
</evidence>
<dbReference type="PANTHER" id="PTHR11963">
    <property type="entry name" value="LEUCINE AMINOPEPTIDASE-RELATED"/>
    <property type="match status" value="1"/>
</dbReference>
<dbReference type="PRINTS" id="PR00481">
    <property type="entry name" value="LAMNOPPTDASE"/>
</dbReference>
<dbReference type="SUPFAM" id="SSF53187">
    <property type="entry name" value="Zn-dependent exopeptidases"/>
    <property type="match status" value="1"/>
</dbReference>
<sequence length="464" mass="49934">MPDLSTLIQPDRGQPARTIHLVDAKGFDAWLSAQPPRHRTAAQAQKLAPTGYSSAILPGDGPEDWSVVSVVANVERLTPWCLAKLAETLPEGTYRVEGREPGKALHGWLTAQYKFDRYKKKDDKVQGPRVLLTGDPAKMEEALRLANVTFKLRDRINTGANDMGPADLEAAAAGLAKDYGATLSVAKGKDVEKGYGMLWAVGKAAGEGREPRLIELEWGNPEHPRIAIIGKGVCFDTGGLDIKPAAGMRLMKKDMGGAAHALALAELVMQHRLPVRLHMLVPAVENSINGEATRPGDVMISRKGLSVENSNTDAEGRLILGDALTKAEEANPELVFDFATLTGAARVALGADLQALFANDDTLASELLAAAETEADPMWRMPLYDPYKEALKSDVADLVNAAEGPFGGAITAALFLKEFAPAKAQWAHFDIFCWNSASKPGRPKGAEAVSLRATWKVLKDRYAS</sequence>
<evidence type="ECO:0000313" key="8">
    <source>
        <dbReference type="Proteomes" id="UP001273531"/>
    </source>
</evidence>
<name>A0ABU3Y5G9_9SPHN</name>
<comment type="similarity">
    <text evidence="1">Belongs to the peptidase M17 family.</text>
</comment>
<dbReference type="InterPro" id="IPR043472">
    <property type="entry name" value="Macro_dom-like"/>
</dbReference>
<evidence type="ECO:0000313" key="7">
    <source>
        <dbReference type="EMBL" id="MDV3456628.1"/>
    </source>
</evidence>
<dbReference type="CDD" id="cd00433">
    <property type="entry name" value="Peptidase_M17"/>
    <property type="match status" value="1"/>
</dbReference>
<dbReference type="InterPro" id="IPR011356">
    <property type="entry name" value="Leucine_aapep/pepB"/>
</dbReference>
<dbReference type="EMBL" id="JAWJEJ010000001">
    <property type="protein sequence ID" value="MDV3456628.1"/>
    <property type="molecule type" value="Genomic_DNA"/>
</dbReference>
<evidence type="ECO:0000256" key="4">
    <source>
        <dbReference type="ARBA" id="ARBA00022801"/>
    </source>
</evidence>
<dbReference type="GO" id="GO:0004177">
    <property type="term" value="F:aminopeptidase activity"/>
    <property type="evidence" value="ECO:0007669"/>
    <property type="project" value="UniProtKB-KW"/>
</dbReference>
<keyword evidence="5" id="KW-0464">Manganese</keyword>
<dbReference type="InterPro" id="IPR000819">
    <property type="entry name" value="Peptidase_M17_C"/>
</dbReference>
<protein>
    <submittedName>
        <fullName evidence="7">Leucyl aminopeptidase family protein</fullName>
    </submittedName>
</protein>
<comment type="caution">
    <text evidence="7">The sequence shown here is derived from an EMBL/GenBank/DDBJ whole genome shotgun (WGS) entry which is preliminary data.</text>
</comment>
<organism evidence="7 8">
    <name type="scientific">Sphingomonas agrestis</name>
    <dbReference type="NCBI Taxonomy" id="3080540"/>
    <lineage>
        <taxon>Bacteria</taxon>
        <taxon>Pseudomonadati</taxon>
        <taxon>Pseudomonadota</taxon>
        <taxon>Alphaproteobacteria</taxon>
        <taxon>Sphingomonadales</taxon>
        <taxon>Sphingomonadaceae</taxon>
        <taxon>Sphingomonas</taxon>
    </lineage>
</organism>
<keyword evidence="8" id="KW-1185">Reference proteome</keyword>
<dbReference type="PROSITE" id="PS00631">
    <property type="entry name" value="CYTOSOL_AP"/>
    <property type="match status" value="1"/>
</dbReference>
<evidence type="ECO:0000256" key="5">
    <source>
        <dbReference type="ARBA" id="ARBA00023211"/>
    </source>
</evidence>
<dbReference type="RefSeq" id="WP_317225804.1">
    <property type="nucleotide sequence ID" value="NZ_JAWJEJ010000001.1"/>
</dbReference>
<proteinExistence type="inferred from homology"/>
<dbReference type="Pfam" id="PF21337">
    <property type="entry name" value="Peptidase_M17_N_1"/>
    <property type="match status" value="1"/>
</dbReference>
<keyword evidence="2 7" id="KW-0031">Aminopeptidase</keyword>
<dbReference type="Gene3D" id="3.40.630.10">
    <property type="entry name" value="Zn peptidases"/>
    <property type="match status" value="1"/>
</dbReference>
<reference evidence="7 8" key="1">
    <citation type="submission" date="2023-10" db="EMBL/GenBank/DDBJ databases">
        <title>Sphingomonas sp. HF-S4 16S ribosomal RNA gene Genome sequencing and assembly.</title>
        <authorList>
            <person name="Lee H."/>
        </authorList>
    </citation>
    <scope>NUCLEOTIDE SEQUENCE [LARGE SCALE GENOMIC DNA]</scope>
    <source>
        <strain evidence="7 8">HF-S4</strain>
    </source>
</reference>